<dbReference type="PROSITE" id="PS51257">
    <property type="entry name" value="PROKAR_LIPOPROTEIN"/>
    <property type="match status" value="1"/>
</dbReference>
<name>A0A5C1EAL3_9RHOO</name>
<keyword evidence="5" id="KW-1185">Reference proteome</keyword>
<dbReference type="RefSeq" id="WP_054621322.1">
    <property type="nucleotide sequence ID" value="NZ_CP022579.1"/>
</dbReference>
<evidence type="ECO:0000256" key="3">
    <source>
        <dbReference type="SAM" id="SignalP"/>
    </source>
</evidence>
<evidence type="ECO:0000256" key="2">
    <source>
        <dbReference type="ARBA" id="ARBA00022729"/>
    </source>
</evidence>
<dbReference type="KEGG" id="otr:OTERR_24470"/>
<gene>
    <name evidence="4" type="primary">mlaA</name>
    <name evidence="4" type="ORF">OTERR_24470</name>
</gene>
<proteinExistence type="inferred from homology"/>
<feature type="signal peptide" evidence="3">
    <location>
        <begin position="1"/>
        <end position="24"/>
    </location>
</feature>
<keyword evidence="4" id="KW-0449">Lipoprotein</keyword>
<dbReference type="GO" id="GO:0016020">
    <property type="term" value="C:membrane"/>
    <property type="evidence" value="ECO:0007669"/>
    <property type="project" value="InterPro"/>
</dbReference>
<protein>
    <submittedName>
        <fullName evidence="4">Phospholipid-binding lipoprotein MlaA</fullName>
    </submittedName>
</protein>
<dbReference type="PANTHER" id="PTHR30035:SF3">
    <property type="entry name" value="INTERMEMBRANE PHOSPHOLIPID TRANSPORT SYSTEM LIPOPROTEIN MLAA"/>
    <property type="match status" value="1"/>
</dbReference>
<accession>A0A5C1EAL3</accession>
<dbReference type="PRINTS" id="PR01805">
    <property type="entry name" value="VACJLIPOPROT"/>
</dbReference>
<dbReference type="Proteomes" id="UP000323671">
    <property type="component" value="Chromosome"/>
</dbReference>
<dbReference type="InterPro" id="IPR007428">
    <property type="entry name" value="MlaA"/>
</dbReference>
<feature type="chain" id="PRO_5022786338" evidence="3">
    <location>
        <begin position="25"/>
        <end position="236"/>
    </location>
</feature>
<dbReference type="PANTHER" id="PTHR30035">
    <property type="entry name" value="LIPOPROTEIN VACJ-RELATED"/>
    <property type="match status" value="1"/>
</dbReference>
<dbReference type="Pfam" id="PF04333">
    <property type="entry name" value="MlaA"/>
    <property type="match status" value="1"/>
</dbReference>
<evidence type="ECO:0000313" key="5">
    <source>
        <dbReference type="Proteomes" id="UP000323671"/>
    </source>
</evidence>
<sequence>MKSICKLVATGLLAGLVLSGCATTGENPRDPWESQNRAVFAFNEGVDKYALKPVAQGYDYVLPTPVKTGVTNFFDNIADLMIGVNNLIQGKPADAASDLGRLLINSTVGILGVFDVATPIGLEKHEEDFGQSLGRWGLETGPYVVLPIAGPRDVRDTGGFVVDLLTDPLAYYPHQVAVRNSLWGTRLVNTRAQLLPAEKVIEEAALDKYSYLRDAYLQRRRNLVYDGNPPRPKDDD</sequence>
<dbReference type="GO" id="GO:0120010">
    <property type="term" value="P:intermembrane phospholipid transfer"/>
    <property type="evidence" value="ECO:0007669"/>
    <property type="project" value="TreeGrafter"/>
</dbReference>
<evidence type="ECO:0000313" key="4">
    <source>
        <dbReference type="EMBL" id="QEL65923.1"/>
    </source>
</evidence>
<organism evidence="4 5">
    <name type="scientific">Oryzomicrobium terrae</name>
    <dbReference type="NCBI Taxonomy" id="1735038"/>
    <lineage>
        <taxon>Bacteria</taxon>
        <taxon>Pseudomonadati</taxon>
        <taxon>Pseudomonadota</taxon>
        <taxon>Betaproteobacteria</taxon>
        <taxon>Rhodocyclales</taxon>
        <taxon>Rhodocyclaceae</taxon>
        <taxon>Oryzomicrobium</taxon>
    </lineage>
</organism>
<evidence type="ECO:0000256" key="1">
    <source>
        <dbReference type="ARBA" id="ARBA00010634"/>
    </source>
</evidence>
<comment type="similarity">
    <text evidence="1">Belongs to the MlaA family.</text>
</comment>
<reference evidence="4 5" key="1">
    <citation type="submission" date="2017-07" db="EMBL/GenBank/DDBJ databases">
        <title>Complete genome sequence of Oryzomicrobium terrae TPP412.</title>
        <authorList>
            <person name="Chiu L.-W."/>
            <person name="Lo K.-J."/>
            <person name="Tsai Y.-M."/>
            <person name="Lin S.-S."/>
            <person name="Kuo C.-H."/>
            <person name="Liu C.-T."/>
        </authorList>
    </citation>
    <scope>NUCLEOTIDE SEQUENCE [LARGE SCALE GENOMIC DNA]</scope>
    <source>
        <strain evidence="4 5">TPP412</strain>
    </source>
</reference>
<dbReference type="AlphaFoldDB" id="A0A5C1EAL3"/>
<keyword evidence="2 3" id="KW-0732">Signal</keyword>
<dbReference type="EMBL" id="CP022579">
    <property type="protein sequence ID" value="QEL65923.1"/>
    <property type="molecule type" value="Genomic_DNA"/>
</dbReference>